<dbReference type="GeneID" id="71515716"/>
<evidence type="ECO:0000313" key="2">
    <source>
        <dbReference type="Proteomes" id="UP000182945"/>
    </source>
</evidence>
<dbReference type="InterPro" id="IPR036390">
    <property type="entry name" value="WH_DNA-bd_sf"/>
</dbReference>
<organism evidence="1 2">
    <name type="scientific">Virgibacillus halodenitrificans</name>
    <name type="common">Bacillus halodenitrificans</name>
    <dbReference type="NCBI Taxonomy" id="1482"/>
    <lineage>
        <taxon>Bacteria</taxon>
        <taxon>Bacillati</taxon>
        <taxon>Bacillota</taxon>
        <taxon>Bacilli</taxon>
        <taxon>Bacillales</taxon>
        <taxon>Bacillaceae</taxon>
        <taxon>Virgibacillus</taxon>
    </lineage>
</organism>
<dbReference type="SUPFAM" id="SSF46785">
    <property type="entry name" value="Winged helix' DNA-binding domain"/>
    <property type="match status" value="1"/>
</dbReference>
<name>A0AAC9NM81_VIRHA</name>
<gene>
    <name evidence="1" type="ORF">BME96_14995</name>
</gene>
<sequence length="82" mass="9392">MKTGKEIKKQNNLNLIEVSILVNLRKHRGRLVTVDLISKNPEDQTLIHKYIDGLVKKEFVEKIGEDAYRLSVHGAKLELLQA</sequence>
<protein>
    <submittedName>
        <fullName evidence="1">Uncharacterized protein</fullName>
    </submittedName>
</protein>
<dbReference type="KEGG" id="vhl:BME96_14995"/>
<dbReference type="AlphaFoldDB" id="A0AAC9NM81"/>
<evidence type="ECO:0000313" key="1">
    <source>
        <dbReference type="EMBL" id="APC49419.1"/>
    </source>
</evidence>
<proteinExistence type="predicted"/>
<accession>A0AAC9NM81</accession>
<dbReference type="EMBL" id="CP017962">
    <property type="protein sequence ID" value="APC49419.1"/>
    <property type="molecule type" value="Genomic_DNA"/>
</dbReference>
<dbReference type="RefSeq" id="WP_060680859.1">
    <property type="nucleotide sequence ID" value="NZ_CP017962.1"/>
</dbReference>
<dbReference type="Proteomes" id="UP000182945">
    <property type="component" value="Chromosome"/>
</dbReference>
<reference evidence="1 2" key="1">
    <citation type="submission" date="2016-11" db="EMBL/GenBank/DDBJ databases">
        <title>Complete genome sequencing of Virgibacillus halodenitrificans PDB-F2.</title>
        <authorList>
            <person name="Sun Z."/>
            <person name="Zhou Y."/>
            <person name="Li H."/>
        </authorList>
    </citation>
    <scope>NUCLEOTIDE SEQUENCE [LARGE SCALE GENOMIC DNA]</scope>
    <source>
        <strain evidence="1 2">PDB-F2</strain>
    </source>
</reference>